<keyword evidence="3" id="KW-1185">Reference proteome</keyword>
<name>A0A8H6NUG6_9PEZI</name>
<evidence type="ECO:0000313" key="3">
    <source>
        <dbReference type="Proteomes" id="UP000639643"/>
    </source>
</evidence>
<dbReference type="OrthoDB" id="4589291at2759"/>
<reference evidence="2" key="1">
    <citation type="journal article" date="2020" name="Phytopathology">
        <title>Genome Sequence Resources of Colletotrichum truncatum, C. plurivorum, C. musicola, and C. sojae: Four Species Pathogenic to Soybean (Glycine max).</title>
        <authorList>
            <person name="Rogerio F."/>
            <person name="Boufleur T.R."/>
            <person name="Ciampi-Guillardi M."/>
            <person name="Sukno S.A."/>
            <person name="Thon M.R."/>
            <person name="Massola Junior N.S."/>
            <person name="Baroncelli R."/>
        </authorList>
    </citation>
    <scope>NUCLEOTIDE SEQUENCE</scope>
    <source>
        <strain evidence="2">LFN0074</strain>
    </source>
</reference>
<feature type="compositionally biased region" description="Acidic residues" evidence="1">
    <location>
        <begin position="31"/>
        <end position="41"/>
    </location>
</feature>
<dbReference type="AlphaFoldDB" id="A0A8H6NUG6"/>
<comment type="caution">
    <text evidence="2">The sequence shown here is derived from an EMBL/GenBank/DDBJ whole genome shotgun (WGS) entry which is preliminary data.</text>
</comment>
<sequence length="247" mass="28148">MVSYYESGSGDQSDSTDEPDSTDPSGSDNQSDSDEEPDSIDEPNSFDKSENASENESAHAEDWGSFIHCYTLKLSPSDNQTIMYRPEQVPWEATILVCSNDFDRLMAERLTWGRLFRDSKLCDKGRRCWKHHHNGPDHFIEEGDRKKRFYLTDNRGSPCCLADIVLTARELEVLKDLSVSDLDHYMVYQAMARDPREPGVEPCYCKCTVDPVSRIWDGHRDVDDLPRVPGPGPEPCLAFIFPEMAVW</sequence>
<gene>
    <name evidence="2" type="ORF">CMUS01_02757</name>
</gene>
<dbReference type="Proteomes" id="UP000639643">
    <property type="component" value="Unassembled WGS sequence"/>
</dbReference>
<accession>A0A8H6NUG6</accession>
<protein>
    <submittedName>
        <fullName evidence="2">Uncharacterized protein</fullName>
    </submittedName>
</protein>
<organism evidence="2 3">
    <name type="scientific">Colletotrichum musicola</name>
    <dbReference type="NCBI Taxonomy" id="2175873"/>
    <lineage>
        <taxon>Eukaryota</taxon>
        <taxon>Fungi</taxon>
        <taxon>Dikarya</taxon>
        <taxon>Ascomycota</taxon>
        <taxon>Pezizomycotina</taxon>
        <taxon>Sordariomycetes</taxon>
        <taxon>Hypocreomycetidae</taxon>
        <taxon>Glomerellales</taxon>
        <taxon>Glomerellaceae</taxon>
        <taxon>Colletotrichum</taxon>
        <taxon>Colletotrichum orchidearum species complex</taxon>
    </lineage>
</organism>
<feature type="compositionally biased region" description="Basic and acidic residues" evidence="1">
    <location>
        <begin position="45"/>
        <end position="57"/>
    </location>
</feature>
<proteinExistence type="predicted"/>
<evidence type="ECO:0000313" key="2">
    <source>
        <dbReference type="EMBL" id="KAF6842764.1"/>
    </source>
</evidence>
<dbReference type="EMBL" id="WIGM01000060">
    <property type="protein sequence ID" value="KAF6842764.1"/>
    <property type="molecule type" value="Genomic_DNA"/>
</dbReference>
<evidence type="ECO:0000256" key="1">
    <source>
        <dbReference type="SAM" id="MobiDB-lite"/>
    </source>
</evidence>
<feature type="region of interest" description="Disordered" evidence="1">
    <location>
        <begin position="1"/>
        <end position="57"/>
    </location>
</feature>